<dbReference type="PANTHER" id="PTHR42681">
    <property type="entry name" value="MALONYL-COA-ACYL CARRIER PROTEIN TRANSACYLASE, MITOCHONDRIAL"/>
    <property type="match status" value="1"/>
</dbReference>
<accession>A0A8B6XA29</accession>
<dbReference type="InterPro" id="IPR016035">
    <property type="entry name" value="Acyl_Trfase/lysoPLipase"/>
</dbReference>
<keyword evidence="6" id="KW-1185">Reference proteome</keyword>
<dbReference type="InterPro" id="IPR001227">
    <property type="entry name" value="Ac_transferase_dom_sf"/>
</dbReference>
<gene>
    <name evidence="7" type="primary">fabD</name>
</gene>
<comment type="catalytic activity">
    <reaction evidence="4">
        <text>holo-[ACP] + malonyl-CoA = malonyl-[ACP] + CoA</text>
        <dbReference type="Rhea" id="RHEA:41792"/>
        <dbReference type="Rhea" id="RHEA-COMP:9623"/>
        <dbReference type="Rhea" id="RHEA-COMP:9685"/>
        <dbReference type="ChEBI" id="CHEBI:57287"/>
        <dbReference type="ChEBI" id="CHEBI:57384"/>
        <dbReference type="ChEBI" id="CHEBI:64479"/>
        <dbReference type="ChEBI" id="CHEBI:78449"/>
        <dbReference type="EC" id="2.3.1.39"/>
    </reaction>
</comment>
<feature type="domain" description="Malonyl-CoA:ACP transacylase (MAT)" evidence="5">
    <location>
        <begin position="5"/>
        <end position="297"/>
    </location>
</feature>
<dbReference type="Gene3D" id="3.30.70.250">
    <property type="entry name" value="Malonyl-CoA ACP transacylase, ACP-binding"/>
    <property type="match status" value="1"/>
</dbReference>
<reference evidence="7" key="2">
    <citation type="submission" date="2025-08" db="UniProtKB">
        <authorList>
            <consortium name="RefSeq"/>
        </authorList>
    </citation>
    <scope>IDENTIFICATION</scope>
</reference>
<dbReference type="InterPro" id="IPR004410">
    <property type="entry name" value="Malonyl_CoA-ACP_transAc_FabD"/>
</dbReference>
<evidence type="ECO:0000313" key="7">
    <source>
        <dbReference type="RefSeq" id="WP_051378781.1"/>
    </source>
</evidence>
<dbReference type="InterPro" id="IPR013785">
    <property type="entry name" value="Aldolase_TIM"/>
</dbReference>
<evidence type="ECO:0000256" key="3">
    <source>
        <dbReference type="ARBA" id="ARBA00023315"/>
    </source>
</evidence>
<dbReference type="PANTHER" id="PTHR42681:SF1">
    <property type="entry name" value="MALONYL-COA-ACYL CARRIER PROTEIN TRANSACYLASE, MITOCHONDRIAL"/>
    <property type="match status" value="1"/>
</dbReference>
<evidence type="ECO:0000259" key="5">
    <source>
        <dbReference type="SMART" id="SM00827"/>
    </source>
</evidence>
<name>A0A8B6XA29_9BURK</name>
<dbReference type="OrthoDB" id="9808564at2"/>
<dbReference type="EC" id="2.3.1.39" evidence="1"/>
<protein>
    <recommendedName>
        <fullName evidence="1">[acyl-carrier-protein] S-malonyltransferase</fullName>
        <ecNumber evidence="1">2.3.1.39</ecNumber>
    </recommendedName>
</protein>
<dbReference type="Pfam" id="PF00698">
    <property type="entry name" value="Acyl_transf_1"/>
    <property type="match status" value="1"/>
</dbReference>
<evidence type="ECO:0000256" key="4">
    <source>
        <dbReference type="ARBA" id="ARBA00048462"/>
    </source>
</evidence>
<dbReference type="GO" id="GO:0004314">
    <property type="term" value="F:[acyl-carrier-protein] S-malonyltransferase activity"/>
    <property type="evidence" value="ECO:0007669"/>
    <property type="project" value="UniProtKB-EC"/>
</dbReference>
<sequence length="692" mass="69973">MTTLLFPGQGSQFKGMGAELFDAYPDAVARADAILGWSLRELCLDDPRRQLNDTRYTQPALYAVSVLALRRHLDSGGPPPDRVAGHSLGEYAALHAAGVFDFETGLRLVKRRGELMSAVTGGAMCAVIGLARADIEALLAEHGIDLDLANHNSPRQLVLAGDAEGVGRFETLVKSGAAPGARCVRLRVSGAFHSRQMAPVATRFAPALAAEAFAPPRIPVIANCSALAYGADDIAANLARQLHAPVRWVESVEALLAAGETAFIEIGPGEVLTRLVADIRADWLARGGVAGAAAKAEPAPAASTVASSEATPLAPPAAEAAEAIAEAVTPAPGPFEQAWRCASPIVAGGLGGDVAPSRMLAGLVGAGCLAFAGSDGVEPALLAVRLRAARELAGPDAPGRLGLNLVCDGSAPEREAALWRIAADLGIDAVELGGAPEPSPELLAFRAAAPGRHQVLVKLRDVASARAFLAPPSAALVAAAAGLPTTANAAGTAATAATAATPAPPAGLAALATLPLADAICLDCSDWRTAPADRADRSFAALVALRDAAVAAGLPRLPLGLAGGIATPADIAAARALGADFVLVGSALQWTADAGLPAPLRARLAAADAAFVARPDPQPPGWGLETVALRPAPDAPDSPACGPAAREAARWWRARAGADDAPTAADATRPPPAFPTAGELLRALAEAARLAA</sequence>
<dbReference type="InterPro" id="IPR050858">
    <property type="entry name" value="Mal-CoA-ACP_Trans/PKS_FabD"/>
</dbReference>
<dbReference type="SUPFAM" id="SSF52151">
    <property type="entry name" value="FabD/lysophospholipase-like"/>
    <property type="match status" value="1"/>
</dbReference>
<dbReference type="Gene3D" id="3.40.366.10">
    <property type="entry name" value="Malonyl-Coenzyme A Acyl Carrier Protein, domain 2"/>
    <property type="match status" value="1"/>
</dbReference>
<evidence type="ECO:0000256" key="2">
    <source>
        <dbReference type="ARBA" id="ARBA00022679"/>
    </source>
</evidence>
<keyword evidence="3" id="KW-0012">Acyltransferase</keyword>
<dbReference type="InterPro" id="IPR016036">
    <property type="entry name" value="Malonyl_transacylase_ACP-bd"/>
</dbReference>
<reference evidence="7" key="1">
    <citation type="journal article" date="1995" name="J. Biol. Chem.">
        <title>The Escherichia coli malonyl-CoA:acyl carrier protein transacylase at 1.5-A resolution. Crystal structure of a fatty acid synthase component.</title>
        <authorList>
            <person name="Serre L."/>
            <person name="Verbree E.C."/>
            <person name="Dauter Z."/>
            <person name="Stuitje A.R."/>
            <person name="Derewenda Z.S."/>
        </authorList>
    </citation>
    <scope>NUCLEOTIDE SEQUENCE</scope>
</reference>
<dbReference type="NCBIfam" id="TIGR00128">
    <property type="entry name" value="fabD"/>
    <property type="match status" value="1"/>
</dbReference>
<dbReference type="SUPFAM" id="SSF51395">
    <property type="entry name" value="FMN-linked oxidoreductases"/>
    <property type="match status" value="1"/>
</dbReference>
<keyword evidence="2" id="KW-0808">Transferase</keyword>
<dbReference type="Proteomes" id="UP000675920">
    <property type="component" value="Unplaced"/>
</dbReference>
<evidence type="ECO:0000256" key="1">
    <source>
        <dbReference type="ARBA" id="ARBA00013258"/>
    </source>
</evidence>
<dbReference type="GO" id="GO:0006633">
    <property type="term" value="P:fatty acid biosynthetic process"/>
    <property type="evidence" value="ECO:0007669"/>
    <property type="project" value="TreeGrafter"/>
</dbReference>
<proteinExistence type="predicted"/>
<dbReference type="InterPro" id="IPR014043">
    <property type="entry name" value="Acyl_transferase_dom"/>
</dbReference>
<dbReference type="GO" id="GO:0005829">
    <property type="term" value="C:cytosol"/>
    <property type="evidence" value="ECO:0007669"/>
    <property type="project" value="TreeGrafter"/>
</dbReference>
<dbReference type="Gene3D" id="3.20.20.70">
    <property type="entry name" value="Aldolase class I"/>
    <property type="match status" value="1"/>
</dbReference>
<dbReference type="SMART" id="SM00827">
    <property type="entry name" value="PKS_AT"/>
    <property type="match status" value="1"/>
</dbReference>
<dbReference type="RefSeq" id="WP_051378781.1">
    <property type="nucleotide sequence ID" value="NZ_AXWS01000014.1"/>
</dbReference>
<dbReference type="SUPFAM" id="SSF55048">
    <property type="entry name" value="Probable ACP-binding domain of malonyl-CoA ACP transacylase"/>
    <property type="match status" value="1"/>
</dbReference>
<evidence type="ECO:0000313" key="6">
    <source>
        <dbReference type="Proteomes" id="UP000675920"/>
    </source>
</evidence>
<organism evidence="6 7">
    <name type="scientific">Derxia gummosa DSM 723</name>
    <dbReference type="NCBI Taxonomy" id="1121388"/>
    <lineage>
        <taxon>Bacteria</taxon>
        <taxon>Pseudomonadati</taxon>
        <taxon>Pseudomonadota</taxon>
        <taxon>Betaproteobacteria</taxon>
        <taxon>Burkholderiales</taxon>
        <taxon>Alcaligenaceae</taxon>
        <taxon>Derxia</taxon>
    </lineage>
</organism>
<dbReference type="AlphaFoldDB" id="A0A8B6XA29"/>